<accession>A0A0B2UFE6</accession>
<comment type="caution">
    <text evidence="2">The sequence shown here is derived from an EMBL/GenBank/DDBJ whole genome shotgun (WGS) entry which is preliminary data.</text>
</comment>
<evidence type="ECO:0000256" key="1">
    <source>
        <dbReference type="SAM" id="MobiDB-lite"/>
    </source>
</evidence>
<evidence type="ECO:0000313" key="3">
    <source>
        <dbReference type="Proteomes" id="UP000031056"/>
    </source>
</evidence>
<dbReference type="Proteomes" id="UP000031056">
    <property type="component" value="Unassembled WGS sequence"/>
</dbReference>
<dbReference type="GeneID" id="26261818"/>
<dbReference type="STRING" id="1354746.A0A0B2UFE6"/>
<evidence type="ECO:0000313" key="2">
    <source>
        <dbReference type="EMBL" id="KHN69756.1"/>
    </source>
</evidence>
<proteinExistence type="predicted"/>
<dbReference type="RefSeq" id="XP_014563798.1">
    <property type="nucleotide sequence ID" value="XM_014708312.1"/>
</dbReference>
<dbReference type="InterPro" id="IPR045154">
    <property type="entry name" value="PCF11-like"/>
</dbReference>
<dbReference type="EMBL" id="JOKQ01000005">
    <property type="protein sequence ID" value="KHN69756.1"/>
    <property type="molecule type" value="Genomic_DNA"/>
</dbReference>
<dbReference type="VEuPathDB" id="MicrosporidiaDB:M896_051650"/>
<dbReference type="AlphaFoldDB" id="A0A0B2UFE6"/>
<sequence length="321" mass="36979">MDEFVSLLAVLKKNDKIVQNVLFMISEGFRYKEDVVGEELLRQYREHSNTDALLDFLHLLCSKDIRYLDFFMQHRREFSGDHEFLKLLYGEDNSGSKRVKTDTDASDIIGCGNYNDEIGIADVEKTKKESKSTQSVKIEKNKDVQSAKNEKSKDTQSAKKEKSVFEEAVVKNTGGRKNGDTRTLSNEYLQETVDPFILYLPNQCKLCGLRYENSKKGDEQMGIHIEEHRRKARVMGEKDCVSREFFPTLEAWTKNIEKIKLKLEVEKVEKIAHSGGAVFCGVCHSRIEVEWDDNEDTWMLKDAVPLEKAGQTNFCHRKCVL</sequence>
<dbReference type="PANTHER" id="PTHR15921">
    <property type="entry name" value="PRE-MRNA CLEAVAGE COMPLEX II"/>
    <property type="match status" value="1"/>
</dbReference>
<dbReference type="InParanoid" id="A0A0B2UFE6"/>
<gene>
    <name evidence="2" type="ORF">M896_051650</name>
</gene>
<dbReference type="PANTHER" id="PTHR15921:SF3">
    <property type="entry name" value="PRE-MRNA CLEAVAGE COMPLEX 2 PROTEIN PCF11"/>
    <property type="match status" value="1"/>
</dbReference>
<protein>
    <submittedName>
        <fullName evidence="2">Uncharacterized protein</fullName>
    </submittedName>
</protein>
<dbReference type="HOGENOM" id="CLU_915358_0_0_1"/>
<dbReference type="GO" id="GO:0031124">
    <property type="term" value="P:mRNA 3'-end processing"/>
    <property type="evidence" value="ECO:0007669"/>
    <property type="project" value="InterPro"/>
</dbReference>
<dbReference type="GO" id="GO:0005849">
    <property type="term" value="C:mRNA cleavage factor complex"/>
    <property type="evidence" value="ECO:0007669"/>
    <property type="project" value="TreeGrafter"/>
</dbReference>
<dbReference type="GO" id="GO:0003729">
    <property type="term" value="F:mRNA binding"/>
    <property type="evidence" value="ECO:0007669"/>
    <property type="project" value="InterPro"/>
</dbReference>
<dbReference type="GO" id="GO:0000993">
    <property type="term" value="F:RNA polymerase II complex binding"/>
    <property type="evidence" value="ECO:0007669"/>
    <property type="project" value="InterPro"/>
</dbReference>
<name>A0A0B2UFE6_9MICR</name>
<reference evidence="2 3" key="1">
    <citation type="journal article" date="2014" name="MBio">
        <title>The Ordospora colligata genome; evolution of extreme reduction in microsporidia and host-to-parasite horizontal gene transfer.</title>
        <authorList>
            <person name="Pombert J.-F."/>
            <person name="Haag K.L."/>
            <person name="Beidas S."/>
            <person name="Ebert D."/>
            <person name="Keeling P.J."/>
        </authorList>
    </citation>
    <scope>NUCLEOTIDE SEQUENCE [LARGE SCALE GENOMIC DNA]</scope>
    <source>
        <strain evidence="2 3">OC4</strain>
    </source>
</reference>
<dbReference type="OrthoDB" id="2129491at2759"/>
<dbReference type="GO" id="GO:0006369">
    <property type="term" value="P:termination of RNA polymerase II transcription"/>
    <property type="evidence" value="ECO:0007669"/>
    <property type="project" value="InterPro"/>
</dbReference>
<feature type="region of interest" description="Disordered" evidence="1">
    <location>
        <begin position="125"/>
        <end position="163"/>
    </location>
</feature>
<keyword evidence="3" id="KW-1185">Reference proteome</keyword>
<dbReference type="GO" id="GO:0005737">
    <property type="term" value="C:cytoplasm"/>
    <property type="evidence" value="ECO:0007669"/>
    <property type="project" value="TreeGrafter"/>
</dbReference>
<organism evidence="2 3">
    <name type="scientific">Ordospora colligata OC4</name>
    <dbReference type="NCBI Taxonomy" id="1354746"/>
    <lineage>
        <taxon>Eukaryota</taxon>
        <taxon>Fungi</taxon>
        <taxon>Fungi incertae sedis</taxon>
        <taxon>Microsporidia</taxon>
        <taxon>Ordosporidae</taxon>
        <taxon>Ordospora</taxon>
    </lineage>
</organism>